<protein>
    <submittedName>
        <fullName evidence="2">Uncharacterized protein</fullName>
    </submittedName>
</protein>
<dbReference type="EMBL" id="KZ821640">
    <property type="protein sequence ID" value="PYH65062.1"/>
    <property type="molecule type" value="Genomic_DNA"/>
</dbReference>
<evidence type="ECO:0000313" key="2">
    <source>
        <dbReference type="EMBL" id="PYH65062.1"/>
    </source>
</evidence>
<feature type="transmembrane region" description="Helical" evidence="1">
    <location>
        <begin position="55"/>
        <end position="76"/>
    </location>
</feature>
<gene>
    <name evidence="2" type="ORF">BO88DRAFT_150240</name>
</gene>
<dbReference type="Proteomes" id="UP000248405">
    <property type="component" value="Unassembled WGS sequence"/>
</dbReference>
<keyword evidence="1" id="KW-1133">Transmembrane helix</keyword>
<name>A0A319C8K1_ASPVC</name>
<proteinExistence type="predicted"/>
<keyword evidence="1" id="KW-0472">Membrane</keyword>
<sequence>MTTLAILSDLMTSCDLSLFPTAVWPDYISLAIRWARHPLPLSTLPFKSPYLPSTYLAVVFLYLYTLLTLSIPFSLLQTLTELD</sequence>
<reference evidence="2" key="1">
    <citation type="submission" date="2016-12" db="EMBL/GenBank/DDBJ databases">
        <title>The genomes of Aspergillus section Nigri reveals drivers in fungal speciation.</title>
        <authorList>
            <consortium name="DOE Joint Genome Institute"/>
            <person name="Vesth T.C."/>
            <person name="Nybo J."/>
            <person name="Theobald S."/>
            <person name="Brandl J."/>
            <person name="Frisvad J.C."/>
            <person name="Nielsen K.F."/>
            <person name="Lyhne E.K."/>
            <person name="Kogle M.E."/>
            <person name="Kuo A."/>
            <person name="Riley R."/>
            <person name="Clum A."/>
            <person name="Nolan M."/>
            <person name="Lipzen A."/>
            <person name="Salamov A."/>
            <person name="Henrissat B."/>
            <person name="Wiebenga A."/>
            <person name="De Vries R.P."/>
            <person name="Grigoriev I.V."/>
            <person name="Mortensen U.H."/>
            <person name="Andersen M.R."/>
            <person name="Baker S.E."/>
        </authorList>
    </citation>
    <scope>NUCLEOTIDE SEQUENCE [LARGE SCALE GENOMIC DNA]</scope>
    <source>
        <strain evidence="2">CBS 113365</strain>
    </source>
</reference>
<organism evidence="2 3">
    <name type="scientific">Aspergillus vadensis (strain CBS 113365 / IMI 142717 / IBT 24658)</name>
    <dbReference type="NCBI Taxonomy" id="1448311"/>
    <lineage>
        <taxon>Eukaryota</taxon>
        <taxon>Fungi</taxon>
        <taxon>Dikarya</taxon>
        <taxon>Ascomycota</taxon>
        <taxon>Pezizomycotina</taxon>
        <taxon>Eurotiomycetes</taxon>
        <taxon>Eurotiomycetidae</taxon>
        <taxon>Eurotiales</taxon>
        <taxon>Aspergillaceae</taxon>
        <taxon>Aspergillus</taxon>
        <taxon>Aspergillus subgen. Circumdati</taxon>
    </lineage>
</organism>
<evidence type="ECO:0000256" key="1">
    <source>
        <dbReference type="SAM" id="Phobius"/>
    </source>
</evidence>
<dbReference type="AlphaFoldDB" id="A0A319C8K1"/>
<accession>A0A319C8K1</accession>
<dbReference type="GeneID" id="37206106"/>
<keyword evidence="1" id="KW-0812">Transmembrane</keyword>
<keyword evidence="3" id="KW-1185">Reference proteome</keyword>
<evidence type="ECO:0000313" key="3">
    <source>
        <dbReference type="Proteomes" id="UP000248405"/>
    </source>
</evidence>
<dbReference type="RefSeq" id="XP_025558856.1">
    <property type="nucleotide sequence ID" value="XM_025701514.1"/>
</dbReference>